<reference evidence="2" key="1">
    <citation type="submission" date="2022-11" db="UniProtKB">
        <authorList>
            <consortium name="WormBaseParasite"/>
        </authorList>
    </citation>
    <scope>IDENTIFICATION</scope>
</reference>
<protein>
    <submittedName>
        <fullName evidence="2">Uncharacterized protein</fullName>
    </submittedName>
</protein>
<sequence length="173" mass="19601">VIYITGELYEHPSAQILFHLNAHCVTIIVNDRWTSRDVQKIFDAIRMFGRTAHTITVSSFTKVDASILELILAGLSSMDLGRWHAFQCYLRTLNGSVQEDSVHVHCVTCNSDSILWPNLKELSVRVSLNEFPCLSRLKDYNVNPEAIMDVENLCLFRLCLPVLENEFSSDGSP</sequence>
<organism evidence="1 2">
    <name type="scientific">Parascaris equorum</name>
    <name type="common">Equine roundworm</name>
    <dbReference type="NCBI Taxonomy" id="6256"/>
    <lineage>
        <taxon>Eukaryota</taxon>
        <taxon>Metazoa</taxon>
        <taxon>Ecdysozoa</taxon>
        <taxon>Nematoda</taxon>
        <taxon>Chromadorea</taxon>
        <taxon>Rhabditida</taxon>
        <taxon>Spirurina</taxon>
        <taxon>Ascaridomorpha</taxon>
        <taxon>Ascaridoidea</taxon>
        <taxon>Ascarididae</taxon>
        <taxon>Parascaris</taxon>
    </lineage>
</organism>
<dbReference type="WBParaSite" id="PEQ_0001087301-mRNA-1">
    <property type="protein sequence ID" value="PEQ_0001087301-mRNA-1"/>
    <property type="gene ID" value="PEQ_0001087301"/>
</dbReference>
<evidence type="ECO:0000313" key="1">
    <source>
        <dbReference type="Proteomes" id="UP000887564"/>
    </source>
</evidence>
<name>A0A914RX11_PAREQ</name>
<dbReference type="Proteomes" id="UP000887564">
    <property type="component" value="Unplaced"/>
</dbReference>
<dbReference type="AlphaFoldDB" id="A0A914RX11"/>
<proteinExistence type="predicted"/>
<keyword evidence="1" id="KW-1185">Reference proteome</keyword>
<accession>A0A914RX11</accession>
<evidence type="ECO:0000313" key="2">
    <source>
        <dbReference type="WBParaSite" id="PEQ_0001087301-mRNA-1"/>
    </source>
</evidence>